<keyword evidence="2" id="KW-1185">Reference proteome</keyword>
<reference evidence="1" key="1">
    <citation type="submission" date="2022-08" db="EMBL/GenBank/DDBJ databases">
        <authorList>
            <person name="Gutierrez-Valencia J."/>
        </authorList>
    </citation>
    <scope>NUCLEOTIDE SEQUENCE</scope>
</reference>
<comment type="caution">
    <text evidence="1">The sequence shown here is derived from an EMBL/GenBank/DDBJ whole genome shotgun (WGS) entry which is preliminary data.</text>
</comment>
<evidence type="ECO:0000313" key="1">
    <source>
        <dbReference type="EMBL" id="CAI0470453.1"/>
    </source>
</evidence>
<dbReference type="EMBL" id="CAMGYJ010000009">
    <property type="protein sequence ID" value="CAI0470453.1"/>
    <property type="molecule type" value="Genomic_DNA"/>
</dbReference>
<proteinExistence type="predicted"/>
<evidence type="ECO:0000313" key="2">
    <source>
        <dbReference type="Proteomes" id="UP001154282"/>
    </source>
</evidence>
<accession>A0AAV0PJR3</accession>
<organism evidence="1 2">
    <name type="scientific">Linum tenue</name>
    <dbReference type="NCBI Taxonomy" id="586396"/>
    <lineage>
        <taxon>Eukaryota</taxon>
        <taxon>Viridiplantae</taxon>
        <taxon>Streptophyta</taxon>
        <taxon>Embryophyta</taxon>
        <taxon>Tracheophyta</taxon>
        <taxon>Spermatophyta</taxon>
        <taxon>Magnoliopsida</taxon>
        <taxon>eudicotyledons</taxon>
        <taxon>Gunneridae</taxon>
        <taxon>Pentapetalae</taxon>
        <taxon>rosids</taxon>
        <taxon>fabids</taxon>
        <taxon>Malpighiales</taxon>
        <taxon>Linaceae</taxon>
        <taxon>Linum</taxon>
    </lineage>
</organism>
<protein>
    <submittedName>
        <fullName evidence="1">Uncharacterized protein</fullName>
    </submittedName>
</protein>
<sequence length="26" mass="2877">MNRGRRRVGGCRILGRGYISLEGRSG</sequence>
<dbReference type="AlphaFoldDB" id="A0AAV0PJR3"/>
<gene>
    <name evidence="1" type="ORF">LITE_LOCUS38570</name>
</gene>
<name>A0AAV0PJR3_9ROSI</name>
<dbReference type="Proteomes" id="UP001154282">
    <property type="component" value="Unassembled WGS sequence"/>
</dbReference>